<comment type="subcellular location">
    <subcellularLocation>
        <location evidence="1">Cell inner membrane</location>
        <topology evidence="1">Multi-pass membrane protein</topology>
    </subcellularLocation>
</comment>
<keyword evidence="3" id="KW-0997">Cell inner membrane</keyword>
<dbReference type="PANTHER" id="PTHR33362:SF5">
    <property type="entry name" value="C4-DICARBOXYLATE TRAP TRANSPORTER LARGE PERMEASE PROTEIN DCTM"/>
    <property type="match status" value="1"/>
</dbReference>
<comment type="caution">
    <text evidence="9">The sequence shown here is derived from an EMBL/GenBank/DDBJ whole genome shotgun (WGS) entry which is preliminary data.</text>
</comment>
<accession>A0A7X2ZCL6</accession>
<dbReference type="PANTHER" id="PTHR33362">
    <property type="entry name" value="SIALIC ACID TRAP TRANSPORTER PERMEASE PROTEIN SIAT-RELATED"/>
    <property type="match status" value="1"/>
</dbReference>
<protein>
    <submittedName>
        <fullName evidence="9">TRAP transporter large permease subunit</fullName>
    </submittedName>
</protein>
<feature type="transmembrane region" description="Helical" evidence="7">
    <location>
        <begin position="315"/>
        <end position="336"/>
    </location>
</feature>
<feature type="domain" description="TRAP C4-dicarboxylate transport system permease DctM subunit" evidence="8">
    <location>
        <begin position="11"/>
        <end position="428"/>
    </location>
</feature>
<feature type="transmembrane region" description="Helical" evidence="7">
    <location>
        <begin position="252"/>
        <end position="269"/>
    </location>
</feature>
<gene>
    <name evidence="9" type="ORF">GNP93_17040</name>
</gene>
<feature type="transmembrane region" description="Helical" evidence="7">
    <location>
        <begin position="60"/>
        <end position="81"/>
    </location>
</feature>
<keyword evidence="5 7" id="KW-1133">Transmembrane helix</keyword>
<dbReference type="PIRSF" id="PIRSF006066">
    <property type="entry name" value="HI0050"/>
    <property type="match status" value="1"/>
</dbReference>
<organism evidence="9 10">
    <name type="scientific">Paenibacillus validus</name>
    <dbReference type="NCBI Taxonomy" id="44253"/>
    <lineage>
        <taxon>Bacteria</taxon>
        <taxon>Bacillati</taxon>
        <taxon>Bacillota</taxon>
        <taxon>Bacilli</taxon>
        <taxon>Bacillales</taxon>
        <taxon>Paenibacillaceae</taxon>
        <taxon>Paenibacillus</taxon>
    </lineage>
</organism>
<name>A0A7X2ZCL6_9BACL</name>
<evidence type="ECO:0000256" key="3">
    <source>
        <dbReference type="ARBA" id="ARBA00022519"/>
    </source>
</evidence>
<feature type="transmembrane region" description="Helical" evidence="7">
    <location>
        <begin position="403"/>
        <end position="425"/>
    </location>
</feature>
<feature type="transmembrane region" description="Helical" evidence="7">
    <location>
        <begin position="281"/>
        <end position="303"/>
    </location>
</feature>
<evidence type="ECO:0000313" key="9">
    <source>
        <dbReference type="EMBL" id="MUG72379.1"/>
    </source>
</evidence>
<dbReference type="EMBL" id="WNZX01000014">
    <property type="protein sequence ID" value="MUG72379.1"/>
    <property type="molecule type" value="Genomic_DNA"/>
</dbReference>
<feature type="transmembrane region" description="Helical" evidence="7">
    <location>
        <begin position="343"/>
        <end position="360"/>
    </location>
</feature>
<evidence type="ECO:0000256" key="7">
    <source>
        <dbReference type="SAM" id="Phobius"/>
    </source>
</evidence>
<dbReference type="InterPro" id="IPR010656">
    <property type="entry name" value="DctM"/>
</dbReference>
<evidence type="ECO:0000313" key="10">
    <source>
        <dbReference type="Proteomes" id="UP000450917"/>
    </source>
</evidence>
<sequence>MEWWLFLICFFGLLMVFMFMGMPVAFSFLAVNFIFITYVMGFKPGMNQIVLSAYDSLAKFPLTTIPLFVIMGELLLHSGLVVKTLDVLSKWLGRIPGRLSVLSIISGSFFAALSGSSIANTSMLGTVLAPDMRNRGYHNSMVLGPIMASGSLAVIMPHSSLAVLLGSIGKVSIGDLLIATVVPGVLMTAIFVVYIMIRCAKNPSLAPAYPIEESSWSDRIRSLTFGVMPTALLILATVLLIFFGIATPTESAALGAFGALLLVIMYRALTWEVLLKSIKGTLEISGMILIIIAASSAFTQLLAFTGASRGLLNMALGLEIPSLLIIVIMLLIVVFLDSCIDPISIMMITLPVYIPMVIALDYDPIWFGIMMLICLDLGNLTPPFGLLLFVMKGVSPPEVTMKEITLSAVPFVSLKVMLIILIMMIPEIATMLPSLGK</sequence>
<keyword evidence="2" id="KW-1003">Cell membrane</keyword>
<feature type="transmembrane region" description="Helical" evidence="7">
    <location>
        <begin position="141"/>
        <end position="164"/>
    </location>
</feature>
<feature type="transmembrane region" description="Helical" evidence="7">
    <location>
        <begin position="6"/>
        <end position="39"/>
    </location>
</feature>
<keyword evidence="4 7" id="KW-0812">Transmembrane</keyword>
<evidence type="ECO:0000256" key="4">
    <source>
        <dbReference type="ARBA" id="ARBA00022692"/>
    </source>
</evidence>
<dbReference type="AlphaFoldDB" id="A0A7X2ZCL6"/>
<reference evidence="9 10" key="1">
    <citation type="submission" date="2019-11" db="EMBL/GenBank/DDBJ databases">
        <title>Draft genome sequences of five Paenibacillus species of dairy origin.</title>
        <authorList>
            <person name="Olajide A.M."/>
            <person name="Chen S."/>
            <person name="Lapointe G."/>
        </authorList>
    </citation>
    <scope>NUCLEOTIDE SEQUENCE [LARGE SCALE GENOMIC DNA]</scope>
    <source>
        <strain evidence="9 10">2CS3</strain>
    </source>
</reference>
<feature type="transmembrane region" description="Helical" evidence="7">
    <location>
        <begin position="366"/>
        <end position="391"/>
    </location>
</feature>
<evidence type="ECO:0000256" key="1">
    <source>
        <dbReference type="ARBA" id="ARBA00004429"/>
    </source>
</evidence>
<feature type="transmembrane region" description="Helical" evidence="7">
    <location>
        <begin position="223"/>
        <end position="246"/>
    </location>
</feature>
<dbReference type="GO" id="GO:0005886">
    <property type="term" value="C:plasma membrane"/>
    <property type="evidence" value="ECO:0007669"/>
    <property type="project" value="UniProtKB-SubCell"/>
</dbReference>
<dbReference type="NCBIfam" id="TIGR00786">
    <property type="entry name" value="dctM"/>
    <property type="match status" value="1"/>
</dbReference>
<evidence type="ECO:0000256" key="6">
    <source>
        <dbReference type="ARBA" id="ARBA00023136"/>
    </source>
</evidence>
<dbReference type="Pfam" id="PF06808">
    <property type="entry name" value="DctM"/>
    <property type="match status" value="1"/>
</dbReference>
<feature type="transmembrane region" description="Helical" evidence="7">
    <location>
        <begin position="176"/>
        <end position="197"/>
    </location>
</feature>
<proteinExistence type="predicted"/>
<evidence type="ECO:0000256" key="5">
    <source>
        <dbReference type="ARBA" id="ARBA00022989"/>
    </source>
</evidence>
<dbReference type="GO" id="GO:0022857">
    <property type="term" value="F:transmembrane transporter activity"/>
    <property type="evidence" value="ECO:0007669"/>
    <property type="project" value="TreeGrafter"/>
</dbReference>
<keyword evidence="6 7" id="KW-0472">Membrane</keyword>
<evidence type="ECO:0000256" key="2">
    <source>
        <dbReference type="ARBA" id="ARBA00022475"/>
    </source>
</evidence>
<evidence type="ECO:0000259" key="8">
    <source>
        <dbReference type="Pfam" id="PF06808"/>
    </source>
</evidence>
<dbReference type="RefSeq" id="WP_127609644.1">
    <property type="nucleotide sequence ID" value="NZ_JARTHJ010000088.1"/>
</dbReference>
<keyword evidence="10" id="KW-1185">Reference proteome</keyword>
<dbReference type="Proteomes" id="UP000450917">
    <property type="component" value="Unassembled WGS sequence"/>
</dbReference>
<dbReference type="InterPro" id="IPR004681">
    <property type="entry name" value="TRAP_DctM"/>
</dbReference>